<evidence type="ECO:0000256" key="6">
    <source>
        <dbReference type="NCBIfam" id="TIGR01068"/>
    </source>
</evidence>
<sequence>MQTIDGADQGPAGLIKDVDTSTFMADVIEASQDVPVLVDFWAPWCEPCKALTPVLERVVNEAGGAVRLAKINIDENQQIASQMQIRSVPTVVAFKDGRPVDAFAGALPADKIKEFIARFAGEIGPSPLEQMLEQAAMLIEGRDFESAGGIYSQILQVEPQNVIAIAGLTRVLVELGDLENAENVLNSAQANLENTPEISSARAALEMAKQAGELGDVQELEAALFENPDNHRARFDLALALWAQGRRDDAADQLLDIIARDREWQDDGAREQLVKFFEIAGPADPFTLRARRKLSSLLFA</sequence>
<dbReference type="InterPro" id="IPR017937">
    <property type="entry name" value="Thioredoxin_CS"/>
</dbReference>
<evidence type="ECO:0000256" key="2">
    <source>
        <dbReference type="ARBA" id="ARBA00022448"/>
    </source>
</evidence>
<organism evidence="8 9">
    <name type="scientific">Emcibacter nanhaiensis</name>
    <dbReference type="NCBI Taxonomy" id="1505037"/>
    <lineage>
        <taxon>Bacteria</taxon>
        <taxon>Pseudomonadati</taxon>
        <taxon>Pseudomonadota</taxon>
        <taxon>Alphaproteobacteria</taxon>
        <taxon>Emcibacterales</taxon>
        <taxon>Emcibacteraceae</taxon>
        <taxon>Emcibacter</taxon>
    </lineage>
</organism>
<protein>
    <recommendedName>
        <fullName evidence="6">Thioredoxin</fullName>
    </recommendedName>
</protein>
<dbReference type="AlphaFoldDB" id="A0A501PFF3"/>
<dbReference type="InterPro" id="IPR036249">
    <property type="entry name" value="Thioredoxin-like_sf"/>
</dbReference>
<dbReference type="Pfam" id="PF00085">
    <property type="entry name" value="Thioredoxin"/>
    <property type="match status" value="1"/>
</dbReference>
<dbReference type="InterPro" id="IPR013766">
    <property type="entry name" value="Thioredoxin_domain"/>
</dbReference>
<dbReference type="CDD" id="cd02956">
    <property type="entry name" value="ybbN"/>
    <property type="match status" value="1"/>
</dbReference>
<comment type="caution">
    <text evidence="8">The sequence shown here is derived from an EMBL/GenBank/DDBJ whole genome shotgun (WGS) entry which is preliminary data.</text>
</comment>
<keyword evidence="5" id="KW-0676">Redox-active center</keyword>
<dbReference type="Gene3D" id="1.25.40.10">
    <property type="entry name" value="Tetratricopeptide repeat domain"/>
    <property type="match status" value="2"/>
</dbReference>
<dbReference type="PRINTS" id="PR00421">
    <property type="entry name" value="THIOREDOXIN"/>
</dbReference>
<evidence type="ECO:0000256" key="3">
    <source>
        <dbReference type="ARBA" id="ARBA00022982"/>
    </source>
</evidence>
<gene>
    <name evidence="8" type="primary">trxA</name>
    <name evidence="8" type="ORF">FIV46_13100</name>
</gene>
<dbReference type="FunFam" id="3.40.30.10:FF:000001">
    <property type="entry name" value="Thioredoxin"/>
    <property type="match status" value="1"/>
</dbReference>
<evidence type="ECO:0000256" key="4">
    <source>
        <dbReference type="ARBA" id="ARBA00023157"/>
    </source>
</evidence>
<keyword evidence="9" id="KW-1185">Reference proteome</keyword>
<comment type="similarity">
    <text evidence="1">Belongs to the thioredoxin family.</text>
</comment>
<dbReference type="EMBL" id="VFIY01000015">
    <property type="protein sequence ID" value="TPD59160.1"/>
    <property type="molecule type" value="Genomic_DNA"/>
</dbReference>
<evidence type="ECO:0000313" key="9">
    <source>
        <dbReference type="Proteomes" id="UP000319148"/>
    </source>
</evidence>
<dbReference type="Pfam" id="PF14561">
    <property type="entry name" value="TPR_20"/>
    <property type="match status" value="1"/>
</dbReference>
<evidence type="ECO:0000313" key="8">
    <source>
        <dbReference type="EMBL" id="TPD59160.1"/>
    </source>
</evidence>
<dbReference type="Proteomes" id="UP000319148">
    <property type="component" value="Unassembled WGS sequence"/>
</dbReference>
<dbReference type="NCBIfam" id="TIGR01068">
    <property type="entry name" value="thioredoxin"/>
    <property type="match status" value="1"/>
</dbReference>
<dbReference type="InterPro" id="IPR005746">
    <property type="entry name" value="Thioredoxin"/>
</dbReference>
<dbReference type="RefSeq" id="WP_139941379.1">
    <property type="nucleotide sequence ID" value="NZ_JBHSYP010000002.1"/>
</dbReference>
<dbReference type="OrthoDB" id="9790390at2"/>
<keyword evidence="4" id="KW-1015">Disulfide bond</keyword>
<dbReference type="PANTHER" id="PTHR45663:SF11">
    <property type="entry name" value="GEO12009P1"/>
    <property type="match status" value="1"/>
</dbReference>
<dbReference type="SUPFAM" id="SSF52833">
    <property type="entry name" value="Thioredoxin-like"/>
    <property type="match status" value="1"/>
</dbReference>
<proteinExistence type="inferred from homology"/>
<name>A0A501PFF3_9PROT</name>
<dbReference type="GO" id="GO:0015035">
    <property type="term" value="F:protein-disulfide reductase activity"/>
    <property type="evidence" value="ECO:0007669"/>
    <property type="project" value="UniProtKB-UniRule"/>
</dbReference>
<dbReference type="PROSITE" id="PS51352">
    <property type="entry name" value="THIOREDOXIN_2"/>
    <property type="match status" value="1"/>
</dbReference>
<dbReference type="Gene3D" id="3.40.30.10">
    <property type="entry name" value="Glutaredoxin"/>
    <property type="match status" value="1"/>
</dbReference>
<evidence type="ECO:0000259" key="7">
    <source>
        <dbReference type="PROSITE" id="PS51352"/>
    </source>
</evidence>
<dbReference type="GO" id="GO:0006950">
    <property type="term" value="P:response to stress"/>
    <property type="evidence" value="ECO:0007669"/>
    <property type="project" value="UniProtKB-ARBA"/>
</dbReference>
<dbReference type="PANTHER" id="PTHR45663">
    <property type="entry name" value="GEO12009P1"/>
    <property type="match status" value="1"/>
</dbReference>
<evidence type="ECO:0000256" key="1">
    <source>
        <dbReference type="ARBA" id="ARBA00008987"/>
    </source>
</evidence>
<dbReference type="PROSITE" id="PS00194">
    <property type="entry name" value="THIOREDOXIN_1"/>
    <property type="match status" value="1"/>
</dbReference>
<dbReference type="GO" id="GO:0045454">
    <property type="term" value="P:cell redox homeostasis"/>
    <property type="evidence" value="ECO:0007669"/>
    <property type="project" value="TreeGrafter"/>
</dbReference>
<feature type="domain" description="Thioredoxin" evidence="7">
    <location>
        <begin position="4"/>
        <end position="121"/>
    </location>
</feature>
<keyword evidence="3" id="KW-0249">Electron transport</keyword>
<dbReference type="GO" id="GO:0005829">
    <property type="term" value="C:cytosol"/>
    <property type="evidence" value="ECO:0007669"/>
    <property type="project" value="TreeGrafter"/>
</dbReference>
<dbReference type="InterPro" id="IPR011990">
    <property type="entry name" value="TPR-like_helical_dom_sf"/>
</dbReference>
<dbReference type="SUPFAM" id="SSF48452">
    <property type="entry name" value="TPR-like"/>
    <property type="match status" value="1"/>
</dbReference>
<reference evidence="9" key="1">
    <citation type="submission" date="2019-06" db="EMBL/GenBank/DDBJ databases">
        <title>The complete genome of Emcibacter congregatus ZYLT.</title>
        <authorList>
            <person name="Zhao Z."/>
        </authorList>
    </citation>
    <scope>NUCLEOTIDE SEQUENCE [LARGE SCALE GENOMIC DNA]</scope>
    <source>
        <strain evidence="9">MCCC 1A06723</strain>
    </source>
</reference>
<keyword evidence="2" id="KW-0813">Transport</keyword>
<accession>A0A501PFF3</accession>
<evidence type="ECO:0000256" key="5">
    <source>
        <dbReference type="ARBA" id="ARBA00023284"/>
    </source>
</evidence>
<dbReference type="Pfam" id="PF14559">
    <property type="entry name" value="TPR_19"/>
    <property type="match status" value="1"/>
</dbReference>